<comment type="caution">
    <text evidence="8">The sequence shown here is derived from an EMBL/GenBank/DDBJ whole genome shotgun (WGS) entry which is preliminary data.</text>
</comment>
<dbReference type="Proteomes" id="UP001140011">
    <property type="component" value="Unassembled WGS sequence"/>
</dbReference>
<evidence type="ECO:0000256" key="2">
    <source>
        <dbReference type="ARBA" id="ARBA00022448"/>
    </source>
</evidence>
<proteinExistence type="predicted"/>
<sequence>MSQSDNGLSLARSQQDAPVELEERIVAKETPLPWKQVVPLVAMRLAEPINFALILPFLYRMIEDFGVAETPKDISYYASMLFMSFSISQAMTVMYWGRLSDRIGRRPVLIAGLIGTLAVSILFGVCKTLPMAILVRLAAGVFAGNAAAMKSAMAEIADDTNRSRMMALLPLTWNFGSMVGSGVGGIFSNPATQFPGLFGNSKLFTYFPYLLPCLIGSTVAAFGLVAGIFKFDEALIKPTQPTQEEIIGNTEEMPLLTQSTATSVTP</sequence>
<evidence type="ECO:0000256" key="4">
    <source>
        <dbReference type="ARBA" id="ARBA00022989"/>
    </source>
</evidence>
<evidence type="ECO:0000259" key="7">
    <source>
        <dbReference type="PROSITE" id="PS50850"/>
    </source>
</evidence>
<dbReference type="InterPro" id="IPR011701">
    <property type="entry name" value="MFS"/>
</dbReference>
<keyword evidence="3 6" id="KW-0812">Transmembrane</keyword>
<dbReference type="GO" id="GO:0016020">
    <property type="term" value="C:membrane"/>
    <property type="evidence" value="ECO:0007669"/>
    <property type="project" value="UniProtKB-SubCell"/>
</dbReference>
<comment type="subcellular location">
    <subcellularLocation>
        <location evidence="1">Membrane</location>
        <topology evidence="1">Multi-pass membrane protein</topology>
    </subcellularLocation>
</comment>
<dbReference type="PROSITE" id="PS50850">
    <property type="entry name" value="MFS"/>
    <property type="match status" value="1"/>
</dbReference>
<dbReference type="Pfam" id="PF07690">
    <property type="entry name" value="MFS_1"/>
    <property type="match status" value="1"/>
</dbReference>
<dbReference type="InterPro" id="IPR020846">
    <property type="entry name" value="MFS_dom"/>
</dbReference>
<dbReference type="EMBL" id="JANBUH010000097">
    <property type="protein sequence ID" value="KAJ2754753.1"/>
    <property type="molecule type" value="Genomic_DNA"/>
</dbReference>
<evidence type="ECO:0000256" key="3">
    <source>
        <dbReference type="ARBA" id="ARBA00022692"/>
    </source>
</evidence>
<organism evidence="8 9">
    <name type="scientific">Coemansia pectinata</name>
    <dbReference type="NCBI Taxonomy" id="1052879"/>
    <lineage>
        <taxon>Eukaryota</taxon>
        <taxon>Fungi</taxon>
        <taxon>Fungi incertae sedis</taxon>
        <taxon>Zoopagomycota</taxon>
        <taxon>Kickxellomycotina</taxon>
        <taxon>Kickxellomycetes</taxon>
        <taxon>Kickxellales</taxon>
        <taxon>Kickxellaceae</taxon>
        <taxon>Coemansia</taxon>
    </lineage>
</organism>
<gene>
    <name evidence="8" type="ORF">GGI19_002165</name>
</gene>
<keyword evidence="2" id="KW-0813">Transport</keyword>
<dbReference type="GO" id="GO:0022857">
    <property type="term" value="F:transmembrane transporter activity"/>
    <property type="evidence" value="ECO:0007669"/>
    <property type="project" value="InterPro"/>
</dbReference>
<keyword evidence="4 6" id="KW-1133">Transmembrane helix</keyword>
<dbReference type="PANTHER" id="PTHR23504:SF15">
    <property type="entry name" value="MAJOR FACILITATOR SUPERFAMILY (MFS) PROFILE DOMAIN-CONTAINING PROTEIN"/>
    <property type="match status" value="1"/>
</dbReference>
<feature type="transmembrane region" description="Helical" evidence="6">
    <location>
        <begin position="207"/>
        <end position="229"/>
    </location>
</feature>
<feature type="transmembrane region" description="Helical" evidence="6">
    <location>
        <begin position="108"/>
        <end position="125"/>
    </location>
</feature>
<evidence type="ECO:0000313" key="8">
    <source>
        <dbReference type="EMBL" id="KAJ2754753.1"/>
    </source>
</evidence>
<feature type="transmembrane region" description="Helical" evidence="6">
    <location>
        <begin position="45"/>
        <end position="62"/>
    </location>
</feature>
<dbReference type="AlphaFoldDB" id="A0A9W8LAK2"/>
<dbReference type="InterPro" id="IPR036259">
    <property type="entry name" value="MFS_trans_sf"/>
</dbReference>
<keyword evidence="9" id="KW-1185">Reference proteome</keyword>
<evidence type="ECO:0000256" key="5">
    <source>
        <dbReference type="ARBA" id="ARBA00023136"/>
    </source>
</evidence>
<evidence type="ECO:0000256" key="1">
    <source>
        <dbReference type="ARBA" id="ARBA00004141"/>
    </source>
</evidence>
<feature type="non-terminal residue" evidence="8">
    <location>
        <position position="1"/>
    </location>
</feature>
<dbReference type="SUPFAM" id="SSF103473">
    <property type="entry name" value="MFS general substrate transporter"/>
    <property type="match status" value="1"/>
</dbReference>
<evidence type="ECO:0000256" key="6">
    <source>
        <dbReference type="SAM" id="Phobius"/>
    </source>
</evidence>
<evidence type="ECO:0000313" key="9">
    <source>
        <dbReference type="Proteomes" id="UP001140011"/>
    </source>
</evidence>
<keyword evidence="5 6" id="KW-0472">Membrane</keyword>
<feature type="domain" description="Major facilitator superfamily (MFS) profile" evidence="7">
    <location>
        <begin position="36"/>
        <end position="266"/>
    </location>
</feature>
<dbReference type="OrthoDB" id="419616at2759"/>
<reference evidence="8" key="1">
    <citation type="submission" date="2022-07" db="EMBL/GenBank/DDBJ databases">
        <title>Phylogenomic reconstructions and comparative analyses of Kickxellomycotina fungi.</title>
        <authorList>
            <person name="Reynolds N.K."/>
            <person name="Stajich J.E."/>
            <person name="Barry K."/>
            <person name="Grigoriev I.V."/>
            <person name="Crous P."/>
            <person name="Smith M.E."/>
        </authorList>
    </citation>
    <scope>NUCLEOTIDE SEQUENCE</scope>
    <source>
        <strain evidence="8">BCRC 34297</strain>
    </source>
</reference>
<name>A0A9W8LAK2_9FUNG</name>
<dbReference type="PANTHER" id="PTHR23504">
    <property type="entry name" value="MAJOR FACILITATOR SUPERFAMILY DOMAIN-CONTAINING PROTEIN 10"/>
    <property type="match status" value="1"/>
</dbReference>
<feature type="transmembrane region" description="Helical" evidence="6">
    <location>
        <begin position="74"/>
        <end position="96"/>
    </location>
</feature>
<dbReference type="Gene3D" id="1.20.1250.20">
    <property type="entry name" value="MFS general substrate transporter like domains"/>
    <property type="match status" value="1"/>
</dbReference>
<accession>A0A9W8LAK2</accession>
<feature type="transmembrane region" description="Helical" evidence="6">
    <location>
        <begin position="168"/>
        <end position="187"/>
    </location>
</feature>
<protein>
    <recommendedName>
        <fullName evidence="7">Major facilitator superfamily (MFS) profile domain-containing protein</fullName>
    </recommendedName>
</protein>